<sequence>MVQFDMLRFDRLRWGIVLSILGFGTSATAGDWPQILGPNRNGIASADEKLADKWPSGGPPVIWEKDVGSGYAGVAVEGDDVVLFHRVKRNEVVEVLSAETGESKWNVKWSTDFYPQVGGGDGPLCVPVIAGNRIVAFGAQGVLTCIDRESGEQLWQVDTRSEFGAREGYFGFGSTPLVIGERVIVNVGGSKKKAGVVAFSLESGEVLWSRTEEPASYSAPVECSVAGMPHIMIITRYKCMLMDPENGYLRFQFPFGQRGPTVNGASPVVLGDHVLVTSSYGVGSRYVKFDFFGSKEVWETERTMASQYCTPIVVDDKIYVIDGRDDIPPADLKCLDLKTGKLLWSEPNFGYGTLIHADGKFLACLVSGEVLLGRMEETRMKVLSRARLFRSTMRALPALSNGRMYLRDQSTLKCYSVAPGL</sequence>
<dbReference type="OrthoDB" id="9815737at2"/>
<protein>
    <submittedName>
        <fullName evidence="2">Outer membrane biogenesis protein BamB</fullName>
    </submittedName>
</protein>
<feature type="domain" description="Pyrrolo-quinoline quinone repeat" evidence="1">
    <location>
        <begin position="90"/>
        <end position="345"/>
    </location>
</feature>
<dbReference type="InterPro" id="IPR011047">
    <property type="entry name" value="Quinoprotein_ADH-like_sf"/>
</dbReference>
<evidence type="ECO:0000259" key="1">
    <source>
        <dbReference type="Pfam" id="PF13360"/>
    </source>
</evidence>
<accession>A0A5C5W877</accession>
<dbReference type="InterPro" id="IPR018391">
    <property type="entry name" value="PQQ_b-propeller_rpt"/>
</dbReference>
<gene>
    <name evidence="2" type="ORF">KOR42_42120</name>
</gene>
<keyword evidence="3" id="KW-1185">Reference proteome</keyword>
<evidence type="ECO:0000313" key="3">
    <source>
        <dbReference type="Proteomes" id="UP000317243"/>
    </source>
</evidence>
<dbReference type="InterPro" id="IPR015943">
    <property type="entry name" value="WD40/YVTN_repeat-like_dom_sf"/>
</dbReference>
<dbReference type="EMBL" id="SIHI01000024">
    <property type="protein sequence ID" value="TWT47098.1"/>
    <property type="molecule type" value="Genomic_DNA"/>
</dbReference>
<dbReference type="RefSeq" id="WP_146511595.1">
    <property type="nucleotide sequence ID" value="NZ_SIHI01000024.1"/>
</dbReference>
<dbReference type="AlphaFoldDB" id="A0A5C5W877"/>
<dbReference type="Gene3D" id="2.130.10.10">
    <property type="entry name" value="YVTN repeat-like/Quinoprotein amine dehydrogenase"/>
    <property type="match status" value="1"/>
</dbReference>
<dbReference type="PANTHER" id="PTHR34512:SF30">
    <property type="entry name" value="OUTER MEMBRANE PROTEIN ASSEMBLY FACTOR BAMB"/>
    <property type="match status" value="1"/>
</dbReference>
<dbReference type="InterPro" id="IPR002372">
    <property type="entry name" value="PQQ_rpt_dom"/>
</dbReference>
<dbReference type="Pfam" id="PF13360">
    <property type="entry name" value="PQQ_2"/>
    <property type="match status" value="1"/>
</dbReference>
<evidence type="ECO:0000313" key="2">
    <source>
        <dbReference type="EMBL" id="TWT47098.1"/>
    </source>
</evidence>
<dbReference type="Proteomes" id="UP000317243">
    <property type="component" value="Unassembled WGS sequence"/>
</dbReference>
<dbReference type="PANTHER" id="PTHR34512">
    <property type="entry name" value="CELL SURFACE PROTEIN"/>
    <property type="match status" value="1"/>
</dbReference>
<name>A0A5C5W877_9PLAN</name>
<comment type="caution">
    <text evidence="2">The sequence shown here is derived from an EMBL/GenBank/DDBJ whole genome shotgun (WGS) entry which is preliminary data.</text>
</comment>
<reference evidence="2 3" key="1">
    <citation type="submission" date="2019-02" db="EMBL/GenBank/DDBJ databases">
        <title>Deep-cultivation of Planctomycetes and their phenomic and genomic characterization uncovers novel biology.</title>
        <authorList>
            <person name="Wiegand S."/>
            <person name="Jogler M."/>
            <person name="Boedeker C."/>
            <person name="Pinto D."/>
            <person name="Vollmers J."/>
            <person name="Rivas-Marin E."/>
            <person name="Kohn T."/>
            <person name="Peeters S.H."/>
            <person name="Heuer A."/>
            <person name="Rast P."/>
            <person name="Oberbeckmann S."/>
            <person name="Bunk B."/>
            <person name="Jeske O."/>
            <person name="Meyerdierks A."/>
            <person name="Storesund J.E."/>
            <person name="Kallscheuer N."/>
            <person name="Luecker S."/>
            <person name="Lage O.M."/>
            <person name="Pohl T."/>
            <person name="Merkel B.J."/>
            <person name="Hornburger P."/>
            <person name="Mueller R.-W."/>
            <person name="Bruemmer F."/>
            <person name="Labrenz M."/>
            <person name="Spormann A.M."/>
            <person name="Op Den Camp H."/>
            <person name="Overmann J."/>
            <person name="Amann R."/>
            <person name="Jetten M.S.M."/>
            <person name="Mascher T."/>
            <person name="Medema M.H."/>
            <person name="Devos D.P."/>
            <person name="Kaster A.-K."/>
            <person name="Ovreas L."/>
            <person name="Rohde M."/>
            <person name="Galperin M.Y."/>
            <person name="Jogler C."/>
        </authorList>
    </citation>
    <scope>NUCLEOTIDE SEQUENCE [LARGE SCALE GENOMIC DNA]</scope>
    <source>
        <strain evidence="2 3">KOR42</strain>
    </source>
</reference>
<organism evidence="2 3">
    <name type="scientific">Thalassoglobus neptunius</name>
    <dbReference type="NCBI Taxonomy" id="1938619"/>
    <lineage>
        <taxon>Bacteria</taxon>
        <taxon>Pseudomonadati</taxon>
        <taxon>Planctomycetota</taxon>
        <taxon>Planctomycetia</taxon>
        <taxon>Planctomycetales</taxon>
        <taxon>Planctomycetaceae</taxon>
        <taxon>Thalassoglobus</taxon>
    </lineage>
</organism>
<dbReference type="SMART" id="SM00564">
    <property type="entry name" value="PQQ"/>
    <property type="match status" value="4"/>
</dbReference>
<proteinExistence type="predicted"/>
<dbReference type="SUPFAM" id="SSF50998">
    <property type="entry name" value="Quinoprotein alcohol dehydrogenase-like"/>
    <property type="match status" value="1"/>
</dbReference>